<dbReference type="Proteomes" id="UP001500393">
    <property type="component" value="Unassembled WGS sequence"/>
</dbReference>
<dbReference type="NCBIfam" id="NF003977">
    <property type="entry name" value="PRK05470.1-1"/>
    <property type="match status" value="1"/>
</dbReference>
<accession>A0ABP4PK33</accession>
<keyword evidence="2 5" id="KW-0812">Transmembrane</keyword>
<evidence type="ECO:0000256" key="4">
    <source>
        <dbReference type="ARBA" id="ARBA00023136"/>
    </source>
</evidence>
<comment type="caution">
    <text evidence="6">The sequence shown here is derived from an EMBL/GenBank/DDBJ whole genome shotgun (WGS) entry which is preliminary data.</text>
</comment>
<keyword evidence="1" id="KW-1003">Cell membrane</keyword>
<dbReference type="Gene3D" id="1.20.1300.10">
    <property type="entry name" value="Fumarate reductase/succinate dehydrogenase, transmembrane subunit"/>
    <property type="match status" value="1"/>
</dbReference>
<keyword evidence="4 5" id="KW-0472">Membrane</keyword>
<dbReference type="EMBL" id="BAAAOS010000025">
    <property type="protein sequence ID" value="GAA1583469.1"/>
    <property type="molecule type" value="Genomic_DNA"/>
</dbReference>
<proteinExistence type="predicted"/>
<organism evidence="6 7">
    <name type="scientific">Kribbella sancticallisti</name>
    <dbReference type="NCBI Taxonomy" id="460087"/>
    <lineage>
        <taxon>Bacteria</taxon>
        <taxon>Bacillati</taxon>
        <taxon>Actinomycetota</taxon>
        <taxon>Actinomycetes</taxon>
        <taxon>Propionibacteriales</taxon>
        <taxon>Kribbellaceae</taxon>
        <taxon>Kribbella</taxon>
    </lineage>
</organism>
<name>A0ABP4PK33_9ACTN</name>
<feature type="transmembrane region" description="Helical" evidence="5">
    <location>
        <begin position="57"/>
        <end position="75"/>
    </location>
</feature>
<feature type="transmembrane region" description="Helical" evidence="5">
    <location>
        <begin position="12"/>
        <end position="37"/>
    </location>
</feature>
<keyword evidence="7" id="KW-1185">Reference proteome</keyword>
<keyword evidence="3 5" id="KW-1133">Transmembrane helix</keyword>
<feature type="transmembrane region" description="Helical" evidence="5">
    <location>
        <begin position="95"/>
        <end position="117"/>
    </location>
</feature>
<dbReference type="InterPro" id="IPR003418">
    <property type="entry name" value="Fumarate_red_D"/>
</dbReference>
<dbReference type="RefSeq" id="WP_344216296.1">
    <property type="nucleotide sequence ID" value="NZ_BAAAOS010000025.1"/>
</dbReference>
<evidence type="ECO:0000256" key="5">
    <source>
        <dbReference type="SAM" id="Phobius"/>
    </source>
</evidence>
<reference evidence="7" key="1">
    <citation type="journal article" date="2019" name="Int. J. Syst. Evol. Microbiol.">
        <title>The Global Catalogue of Microorganisms (GCM) 10K type strain sequencing project: providing services to taxonomists for standard genome sequencing and annotation.</title>
        <authorList>
            <consortium name="The Broad Institute Genomics Platform"/>
            <consortium name="The Broad Institute Genome Sequencing Center for Infectious Disease"/>
            <person name="Wu L."/>
            <person name="Ma J."/>
        </authorList>
    </citation>
    <scope>NUCLEOTIDE SEQUENCE [LARGE SCALE GENOMIC DNA]</scope>
    <source>
        <strain evidence="7">JCM 14969</strain>
    </source>
</reference>
<gene>
    <name evidence="6" type="primary">frdD</name>
    <name evidence="6" type="ORF">GCM10009789_41580</name>
</gene>
<evidence type="ECO:0000256" key="1">
    <source>
        <dbReference type="ARBA" id="ARBA00022475"/>
    </source>
</evidence>
<dbReference type="Pfam" id="PF02313">
    <property type="entry name" value="Fumarate_red_D"/>
    <property type="match status" value="1"/>
</dbReference>
<evidence type="ECO:0000313" key="6">
    <source>
        <dbReference type="EMBL" id="GAA1583469.1"/>
    </source>
</evidence>
<evidence type="ECO:0000313" key="7">
    <source>
        <dbReference type="Proteomes" id="UP001500393"/>
    </source>
</evidence>
<evidence type="ECO:0000256" key="3">
    <source>
        <dbReference type="ARBA" id="ARBA00022989"/>
    </source>
</evidence>
<dbReference type="InterPro" id="IPR034804">
    <property type="entry name" value="SQR/QFR_C/D"/>
</dbReference>
<sequence>MSTRRSPEPVLWLLFSAGGMVAALMVPVLLFLFGLAFPLGWISPPDHAHLLAVLRNPITRLILFGLSALALFHWAHRFRFTLYEGLQLKRFSVPIVLLCYGGAVAGTIIAGYLLAFVV</sequence>
<evidence type="ECO:0000256" key="2">
    <source>
        <dbReference type="ARBA" id="ARBA00022692"/>
    </source>
</evidence>
<dbReference type="SUPFAM" id="SSF81343">
    <property type="entry name" value="Fumarate reductase respiratory complex transmembrane subunits"/>
    <property type="match status" value="1"/>
</dbReference>
<protein>
    <submittedName>
        <fullName evidence="6">Fumarate reductase subunit FrdD</fullName>
    </submittedName>
</protein>